<organism evidence="1 2">
    <name type="scientific">Bordetella genomosp. 11</name>
    <dbReference type="NCBI Taxonomy" id="1416808"/>
    <lineage>
        <taxon>Bacteria</taxon>
        <taxon>Pseudomonadati</taxon>
        <taxon>Pseudomonadota</taxon>
        <taxon>Betaproteobacteria</taxon>
        <taxon>Burkholderiales</taxon>
        <taxon>Alcaligenaceae</taxon>
        <taxon>Bordetella</taxon>
    </lineage>
</organism>
<dbReference type="Pfam" id="PF12974">
    <property type="entry name" value="Phosphonate-bd"/>
    <property type="match status" value="1"/>
</dbReference>
<dbReference type="Proteomes" id="UP000215767">
    <property type="component" value="Unassembled WGS sequence"/>
</dbReference>
<proteinExistence type="predicted"/>
<evidence type="ECO:0000313" key="1">
    <source>
        <dbReference type="EMBL" id="OZI61070.1"/>
    </source>
</evidence>
<comment type="caution">
    <text evidence="1">The sequence shown here is derived from an EMBL/GenBank/DDBJ whole genome shotgun (WGS) entry which is preliminary data.</text>
</comment>
<dbReference type="AlphaFoldDB" id="A0A261UIM5"/>
<name>A0A261UIM5_9BORD</name>
<dbReference type="Gene3D" id="3.40.190.10">
    <property type="entry name" value="Periplasmic binding protein-like II"/>
    <property type="match status" value="1"/>
</dbReference>
<sequence length="273" mass="29906">MPAAPLIASTRMYDVAPAARAAWHALLREAHRRAGLQIAFVEHGWPTPIGELWTRPGLCGAFMCGWPYAQARRAGQAYTPIAAVAPDWPAYGGQARYRSEFLVRDDAGWSRLEDALGSRYGWMVRDSQSGWNAPRRMLASLVRERGGSLFRESKGPYGNPRGLLQALRENDIDITAVDGWYLDLLRAHDPSVLQGLCTVACTPWTPNPLLVSGPDVDADVSARLSGALLAMHQDTSGARLLHDAHVARFLPVDPRGYDVLLDDGEAGHYPEIA</sequence>
<keyword evidence="2" id="KW-1185">Reference proteome</keyword>
<dbReference type="EMBL" id="NEVS01000004">
    <property type="protein sequence ID" value="OZI61070.1"/>
    <property type="molecule type" value="Genomic_DNA"/>
</dbReference>
<accession>A0A261UIM5</accession>
<dbReference type="OrthoDB" id="5599602at2"/>
<evidence type="ECO:0000313" key="2">
    <source>
        <dbReference type="Proteomes" id="UP000215767"/>
    </source>
</evidence>
<gene>
    <name evidence="1" type="ORF">CAL28_17130</name>
</gene>
<dbReference type="PANTHER" id="PTHR35841:SF1">
    <property type="entry name" value="PHOSPHONATES-BINDING PERIPLASMIC PROTEIN"/>
    <property type="match status" value="1"/>
</dbReference>
<dbReference type="PANTHER" id="PTHR35841">
    <property type="entry name" value="PHOSPHONATES-BINDING PERIPLASMIC PROTEIN"/>
    <property type="match status" value="1"/>
</dbReference>
<dbReference type="SUPFAM" id="SSF53850">
    <property type="entry name" value="Periplasmic binding protein-like II"/>
    <property type="match status" value="1"/>
</dbReference>
<protein>
    <submittedName>
        <fullName evidence="1">ABC transporter substrate-binding protein</fullName>
    </submittedName>
</protein>
<reference evidence="2" key="1">
    <citation type="submission" date="2017-05" db="EMBL/GenBank/DDBJ databases">
        <title>Complete and WGS of Bordetella genogroups.</title>
        <authorList>
            <person name="Spilker T."/>
            <person name="Lipuma J."/>
        </authorList>
    </citation>
    <scope>NUCLEOTIDE SEQUENCE [LARGE SCALE GENOMIC DNA]</scope>
    <source>
        <strain evidence="2">AU8856</strain>
    </source>
</reference>
<dbReference type="RefSeq" id="WP_094842480.1">
    <property type="nucleotide sequence ID" value="NZ_NEVS01000004.1"/>
</dbReference>